<evidence type="ECO:0000313" key="1">
    <source>
        <dbReference type="EMBL" id="CCO24908.1"/>
    </source>
</evidence>
<proteinExistence type="predicted"/>
<dbReference type="eggNOG" id="COG3943">
    <property type="taxonomic scope" value="Bacteria"/>
</dbReference>
<evidence type="ECO:0000313" key="2">
    <source>
        <dbReference type="Proteomes" id="UP000010808"/>
    </source>
</evidence>
<keyword evidence="2" id="KW-1185">Reference proteome</keyword>
<dbReference type="STRING" id="1121451.DESAM_22641"/>
<name>L0RDS4_9BACT</name>
<gene>
    <name evidence="1" type="ORF">DESAM_22641</name>
</gene>
<organism evidence="1 2">
    <name type="scientific">Maridesulfovibrio hydrothermalis AM13 = DSM 14728</name>
    <dbReference type="NCBI Taxonomy" id="1121451"/>
    <lineage>
        <taxon>Bacteria</taxon>
        <taxon>Pseudomonadati</taxon>
        <taxon>Thermodesulfobacteriota</taxon>
        <taxon>Desulfovibrionia</taxon>
        <taxon>Desulfovibrionales</taxon>
        <taxon>Desulfovibrionaceae</taxon>
        <taxon>Maridesulfovibrio</taxon>
    </lineage>
</organism>
<dbReference type="EMBL" id="FO203522">
    <property type="protein sequence ID" value="CCO24908.1"/>
    <property type="molecule type" value="Genomic_DNA"/>
</dbReference>
<protein>
    <submittedName>
        <fullName evidence="1">Uncharacterized protein</fullName>
    </submittedName>
</protein>
<reference evidence="1 2" key="1">
    <citation type="submission" date="2012-10" db="EMBL/GenBank/DDBJ databases">
        <authorList>
            <person name="Genoscope - CEA"/>
        </authorList>
    </citation>
    <scope>NUCLEOTIDE SEQUENCE [LARGE SCALE GENOMIC DNA]</scope>
    <source>
        <strain evidence="2">AM13 / DSM 14728</strain>
    </source>
</reference>
<dbReference type="AlphaFoldDB" id="L0RDS4"/>
<dbReference type="KEGG" id="dhy:DESAM_22641"/>
<dbReference type="HOGENOM" id="CLU_3134888_0_0_7"/>
<dbReference type="Proteomes" id="UP000010808">
    <property type="component" value="Chromosome"/>
</dbReference>
<sequence length="49" mass="5612">MILQISGNVTVPVAKLHAESEFEKYSIIQDRLFVSDFDRLVSDVDKDSR</sequence>
<accession>L0RDS4</accession>